<sequence length="137" mass="15330">MQTILSTLVLVFSSIILQAQNTVTVTMTDFDNDKGTALVGLYDSDTDFLENEFMSRTAKIENQTATVIFTDVPDGVYAVSCFHDEDDNKKLNMFMGMMPTEDYGTSNNAPANFGPPKWKDAKFEIKNSETKSFEINL</sequence>
<feature type="signal peptide" evidence="1">
    <location>
        <begin position="1"/>
        <end position="19"/>
    </location>
</feature>
<dbReference type="Proteomes" id="UP000261082">
    <property type="component" value="Unassembled WGS sequence"/>
</dbReference>
<dbReference type="AlphaFoldDB" id="A0A3E1Q797"/>
<protein>
    <submittedName>
        <fullName evidence="2">DUF2141 domain-containing protein</fullName>
    </submittedName>
</protein>
<keyword evidence="3" id="KW-1185">Reference proteome</keyword>
<reference evidence="2 3" key="1">
    <citation type="journal article" date="2007" name="Int. J. Syst. Evol. Microbiol.">
        <title>Marixanthomonas ophiurae gen. nov., sp. nov., a marine bacterium of the family Flavobacteriaceae isolated from a deep-sea brittle star.</title>
        <authorList>
            <person name="Romanenko L.A."/>
            <person name="Uchino M."/>
            <person name="Frolova G.M."/>
            <person name="Mikhailov V.V."/>
        </authorList>
    </citation>
    <scope>NUCLEOTIDE SEQUENCE [LARGE SCALE GENOMIC DNA]</scope>
    <source>
        <strain evidence="2 3">KMM 3046</strain>
    </source>
</reference>
<dbReference type="RefSeq" id="WP_117159964.1">
    <property type="nucleotide sequence ID" value="NZ_QVID01000002.1"/>
</dbReference>
<dbReference type="InterPro" id="IPR018673">
    <property type="entry name" value="DUF2141"/>
</dbReference>
<keyword evidence="1" id="KW-0732">Signal</keyword>
<dbReference type="OrthoDB" id="9788332at2"/>
<feature type="chain" id="PRO_5017638176" evidence="1">
    <location>
        <begin position="20"/>
        <end position="137"/>
    </location>
</feature>
<name>A0A3E1Q797_9FLAO</name>
<evidence type="ECO:0000313" key="3">
    <source>
        <dbReference type="Proteomes" id="UP000261082"/>
    </source>
</evidence>
<accession>A0A3E1Q797</accession>
<organism evidence="2 3">
    <name type="scientific">Marixanthomonas ophiurae</name>
    <dbReference type="NCBI Taxonomy" id="387659"/>
    <lineage>
        <taxon>Bacteria</taxon>
        <taxon>Pseudomonadati</taxon>
        <taxon>Bacteroidota</taxon>
        <taxon>Flavobacteriia</taxon>
        <taxon>Flavobacteriales</taxon>
        <taxon>Flavobacteriaceae</taxon>
        <taxon>Marixanthomonas</taxon>
    </lineage>
</organism>
<evidence type="ECO:0000256" key="1">
    <source>
        <dbReference type="SAM" id="SignalP"/>
    </source>
</evidence>
<proteinExistence type="predicted"/>
<dbReference type="EMBL" id="QVID01000002">
    <property type="protein sequence ID" value="RFN58015.1"/>
    <property type="molecule type" value="Genomic_DNA"/>
</dbReference>
<dbReference type="Pfam" id="PF09912">
    <property type="entry name" value="DUF2141"/>
    <property type="match status" value="1"/>
</dbReference>
<comment type="caution">
    <text evidence="2">The sequence shown here is derived from an EMBL/GenBank/DDBJ whole genome shotgun (WGS) entry which is preliminary data.</text>
</comment>
<gene>
    <name evidence="2" type="ORF">DZ858_12295</name>
</gene>
<evidence type="ECO:0000313" key="2">
    <source>
        <dbReference type="EMBL" id="RFN58015.1"/>
    </source>
</evidence>